<keyword evidence="3" id="KW-1185">Reference proteome</keyword>
<geneLocation type="plasmid" evidence="3">
    <name>pjcm12603 dna</name>
</geneLocation>
<name>A0A6N4VJ71_9MYCO</name>
<keyword evidence="2" id="KW-0614">Plasmid</keyword>
<dbReference type="KEGG" id="mpof:MPOR_56800"/>
<evidence type="ECO:0000256" key="1">
    <source>
        <dbReference type="SAM" id="MobiDB-lite"/>
    </source>
</evidence>
<dbReference type="EMBL" id="AP022571">
    <property type="protein sequence ID" value="BBX54654.1"/>
    <property type="molecule type" value="Genomic_DNA"/>
</dbReference>
<dbReference type="RefSeq" id="WP_268949780.1">
    <property type="nucleotide sequence ID" value="NZ_AP022571.1"/>
</dbReference>
<gene>
    <name evidence="2" type="ORF">MPOR_56800</name>
</gene>
<organism evidence="2 3">
    <name type="scientific">Mycolicibacterium poriferae</name>
    <dbReference type="NCBI Taxonomy" id="39694"/>
    <lineage>
        <taxon>Bacteria</taxon>
        <taxon>Bacillati</taxon>
        <taxon>Actinomycetota</taxon>
        <taxon>Actinomycetes</taxon>
        <taxon>Mycobacteriales</taxon>
        <taxon>Mycobacteriaceae</taxon>
        <taxon>Mycolicibacterium</taxon>
    </lineage>
</organism>
<feature type="compositionally biased region" description="Pro residues" evidence="1">
    <location>
        <begin position="150"/>
        <end position="182"/>
    </location>
</feature>
<protein>
    <submittedName>
        <fullName evidence="2">Uncharacterized protein</fullName>
    </submittedName>
</protein>
<evidence type="ECO:0000313" key="3">
    <source>
        <dbReference type="Proteomes" id="UP000466785"/>
    </source>
</evidence>
<dbReference type="Proteomes" id="UP000466785">
    <property type="component" value="Plasmid pJCM12603"/>
</dbReference>
<accession>A0A6N4VJ71</accession>
<sequence length="182" mass="19126">MTTTTATSTVPTTVYLNEAPASLGFNRVAPRWLRAAATFNLPIPTDTRPQQTAISAALEHIFDELNCEPTTTWATGWRHAGHRSLSVGDVVVIGETAWAVASVGWNPVSTDELTAAIDRSSTRSGPAGGARSPPQLIQHPSLKGHHHGPPSTPRADPWPPSTPPPTAPDTNCPPTPAPTAPS</sequence>
<evidence type="ECO:0000313" key="2">
    <source>
        <dbReference type="EMBL" id="BBX54654.1"/>
    </source>
</evidence>
<reference evidence="2 3" key="1">
    <citation type="journal article" date="2019" name="Emerg. Microbes Infect.">
        <title>Comprehensive subspecies identification of 175 nontuberculous mycobacteria species based on 7547 genomic profiles.</title>
        <authorList>
            <person name="Matsumoto Y."/>
            <person name="Kinjo T."/>
            <person name="Motooka D."/>
            <person name="Nabeya D."/>
            <person name="Jung N."/>
            <person name="Uechi K."/>
            <person name="Horii T."/>
            <person name="Iida T."/>
            <person name="Fujita J."/>
            <person name="Nakamura S."/>
        </authorList>
    </citation>
    <scope>NUCLEOTIDE SEQUENCE [LARGE SCALE GENOMIC DNA]</scope>
    <source>
        <strain evidence="2 3">JCM 12603</strain>
        <plasmid evidence="3">pjcm12603 dna</plasmid>
    </source>
</reference>
<proteinExistence type="predicted"/>
<feature type="region of interest" description="Disordered" evidence="1">
    <location>
        <begin position="120"/>
        <end position="182"/>
    </location>
</feature>
<dbReference type="AlphaFoldDB" id="A0A6N4VJ71"/>